<dbReference type="Proteomes" id="UP000175989">
    <property type="component" value="Unassembled WGS sequence"/>
</dbReference>
<dbReference type="RefSeq" id="WP_070245973.1">
    <property type="nucleotide sequence ID" value="NZ_LROM01000025.1"/>
</dbReference>
<proteinExistence type="predicted"/>
<reference evidence="4" key="1">
    <citation type="journal article" date="2016" name="Front. Microbiol.">
        <title>Molecular Keys to the Janthinobacterium and Duganella spp. Interaction with the Plant Pathogen Fusarium graminearum.</title>
        <authorList>
            <person name="Haack F.S."/>
            <person name="Poehlein A."/>
            <person name="Kroger C."/>
            <person name="Voigt C.A."/>
            <person name="Piepenbring M."/>
            <person name="Bode H.B."/>
            <person name="Daniel R."/>
            <person name="Schafer W."/>
            <person name="Streit W.R."/>
        </authorList>
    </citation>
    <scope>NUCLEOTIDE SEQUENCE [LARGE SCALE GENOMIC DNA]</scope>
    <source>
        <strain evidence="4">T54</strain>
    </source>
</reference>
<gene>
    <name evidence="3" type="ORF">DUPY_03240</name>
</gene>
<sequence>MHHDSHILSANGYCETCGQPLPLPGDAYALWEQKKSIPRRYGLAFTVALHLAFVLYYLFAPSPPPPKTKSAPKGGEMVYISPLPITPQKPTVKPSPKKAEPKPTKPVKPAPSKPSTVRTKPTPAQPKLETFVPPVQATMTPPPPPPQEQDMSQMLAKRRAEREAANPSPQPAEPAQSAAERSLARAKANIAGANARGGQDPNDTGGVFSVDKRSNSADVKFRGWNTNFKRNWLQQIHVEQGSEKDIETAVAKEMIKIIRKEKPGDFEWESRRLGRTVKMSARKEDEAELLSFLLKEMFPEYRQY</sequence>
<evidence type="ECO:0000256" key="1">
    <source>
        <dbReference type="SAM" id="MobiDB-lite"/>
    </source>
</evidence>
<feature type="transmembrane region" description="Helical" evidence="2">
    <location>
        <begin position="41"/>
        <end position="59"/>
    </location>
</feature>
<dbReference type="EMBL" id="LROM01000025">
    <property type="protein sequence ID" value="OFA08952.1"/>
    <property type="molecule type" value="Genomic_DNA"/>
</dbReference>
<keyword evidence="2" id="KW-1133">Transmembrane helix</keyword>
<keyword evidence="4" id="KW-1185">Reference proteome</keyword>
<dbReference type="PATRIC" id="fig|762836.4.peg.344"/>
<organism evidence="3 4">
    <name type="scientific">Duganella phyllosphaerae</name>
    <dbReference type="NCBI Taxonomy" id="762836"/>
    <lineage>
        <taxon>Bacteria</taxon>
        <taxon>Pseudomonadati</taxon>
        <taxon>Pseudomonadota</taxon>
        <taxon>Betaproteobacteria</taxon>
        <taxon>Burkholderiales</taxon>
        <taxon>Oxalobacteraceae</taxon>
        <taxon>Telluria group</taxon>
        <taxon>Duganella</taxon>
    </lineage>
</organism>
<evidence type="ECO:0000313" key="3">
    <source>
        <dbReference type="EMBL" id="OFA08952.1"/>
    </source>
</evidence>
<feature type="compositionally biased region" description="Low complexity" evidence="1">
    <location>
        <begin position="173"/>
        <end position="198"/>
    </location>
</feature>
<evidence type="ECO:0000313" key="4">
    <source>
        <dbReference type="Proteomes" id="UP000175989"/>
    </source>
</evidence>
<feature type="region of interest" description="Disordered" evidence="1">
    <location>
        <begin position="64"/>
        <end position="211"/>
    </location>
</feature>
<keyword evidence="2" id="KW-0472">Membrane</keyword>
<dbReference type="OrthoDB" id="8559866at2"/>
<keyword evidence="2" id="KW-0812">Transmembrane</keyword>
<protein>
    <submittedName>
        <fullName evidence="3">Uncharacterized protein</fullName>
    </submittedName>
</protein>
<evidence type="ECO:0000256" key="2">
    <source>
        <dbReference type="SAM" id="Phobius"/>
    </source>
</evidence>
<name>A0A1E7X7M5_9BURK</name>
<comment type="caution">
    <text evidence="3">The sequence shown here is derived from an EMBL/GenBank/DDBJ whole genome shotgun (WGS) entry which is preliminary data.</text>
</comment>
<accession>A0A1E7X7M5</accession>
<dbReference type="AlphaFoldDB" id="A0A1E7X7M5"/>